<accession>A0A1W1H1H6</accession>
<feature type="transmembrane region" description="Helical" evidence="1">
    <location>
        <begin position="110"/>
        <end position="138"/>
    </location>
</feature>
<protein>
    <recommendedName>
        <fullName evidence="4">Transmembrane protein</fullName>
    </recommendedName>
</protein>
<dbReference type="EMBL" id="FWEU01000004">
    <property type="protein sequence ID" value="SLM25334.1"/>
    <property type="molecule type" value="Genomic_DNA"/>
</dbReference>
<reference evidence="3" key="1">
    <citation type="submission" date="2016-10" db="EMBL/GenBank/DDBJ databases">
        <authorList>
            <person name="Varghese N."/>
        </authorList>
    </citation>
    <scope>NUCLEOTIDE SEQUENCE [LARGE SCALE GENOMIC DNA]</scope>
    <source>
        <strain evidence="3">92MFCol6.1</strain>
    </source>
</reference>
<gene>
    <name evidence="2" type="ORF">SAMN04488690_3083</name>
</gene>
<dbReference type="RefSeq" id="WP_025877973.1">
    <property type="nucleotide sequence ID" value="NZ_CBXW010000018.1"/>
</dbReference>
<keyword evidence="1" id="KW-1133">Transmembrane helix</keyword>
<feature type="transmembrane region" description="Helical" evidence="1">
    <location>
        <begin position="12"/>
        <end position="35"/>
    </location>
</feature>
<evidence type="ECO:0000313" key="3">
    <source>
        <dbReference type="Proteomes" id="UP000191133"/>
    </source>
</evidence>
<keyword evidence="1" id="KW-0472">Membrane</keyword>
<proteinExistence type="predicted"/>
<dbReference type="AlphaFoldDB" id="A0A1W1H1H6"/>
<feature type="transmembrane region" description="Helical" evidence="1">
    <location>
        <begin position="70"/>
        <end position="90"/>
    </location>
</feature>
<evidence type="ECO:0000256" key="1">
    <source>
        <dbReference type="SAM" id="Phobius"/>
    </source>
</evidence>
<dbReference type="Proteomes" id="UP000191133">
    <property type="component" value="Unassembled WGS sequence"/>
</dbReference>
<feature type="transmembrane region" description="Helical" evidence="1">
    <location>
        <begin position="41"/>
        <end position="58"/>
    </location>
</feature>
<organism evidence="2 3">
    <name type="scientific">Stenotrophomonas indicatrix</name>
    <dbReference type="NCBI Taxonomy" id="2045451"/>
    <lineage>
        <taxon>Bacteria</taxon>
        <taxon>Pseudomonadati</taxon>
        <taxon>Pseudomonadota</taxon>
        <taxon>Gammaproteobacteria</taxon>
        <taxon>Lysobacterales</taxon>
        <taxon>Lysobacteraceae</taxon>
        <taxon>Stenotrophomonas</taxon>
    </lineage>
</organism>
<sequence length="139" mass="14948">MSSNAARARTVTWLWPFMLLLALATAPLAWMLIALFTGRPVGWMAVLTALELVFMLRLGTLGPGKLRIALVVLGTLLVAAISNWAIASAWMGGSMGLNPWDASLRMGPHLAWTLITLANGVVEWLWLAVGVAVGAWLAR</sequence>
<evidence type="ECO:0008006" key="4">
    <source>
        <dbReference type="Google" id="ProtNLM"/>
    </source>
</evidence>
<name>A0A1W1H1H6_9GAMM</name>
<evidence type="ECO:0000313" key="2">
    <source>
        <dbReference type="EMBL" id="SLM25334.1"/>
    </source>
</evidence>
<keyword evidence="1" id="KW-0812">Transmembrane</keyword>